<dbReference type="GO" id="GO:0071569">
    <property type="term" value="P:protein ufmylation"/>
    <property type="evidence" value="ECO:0007669"/>
    <property type="project" value="Ensembl"/>
</dbReference>
<dbReference type="GO" id="GO:1903052">
    <property type="term" value="P:positive regulation of proteolysis involved in protein catabolic process"/>
    <property type="evidence" value="ECO:0007669"/>
    <property type="project" value="Ensembl"/>
</dbReference>
<dbReference type="GO" id="GO:1900182">
    <property type="term" value="P:positive regulation of protein localization to nucleus"/>
    <property type="evidence" value="ECO:0007669"/>
    <property type="project" value="Ensembl"/>
</dbReference>
<sequence>LQDHQHVPIDIQTSKLLDWLVDRRHCSLKWQSLVLTIREKINAAIQDMPESEEIAQLLSGSYIHYFHCLRIVDLLKGTEASTKNIFGRYSSQRMKDWQEIIALYEKDNTYLVELSSLLVRNVNYEIPSLKKQIAKCQQLQQEYSRKEEECQAGAAEMREQFYHSCKQYGITGENVRGELLALVKDLPSQLAEIGAAAQQSLGEAIDVYQASVGFVCDSPTEEVLPMLRFVQKRGNSTVYEWRTGTEPSVVERPHLEELPEQIAEDAIDWGDFGVEAVSEGTDSGISAEAAGIDWGVFLESDSKDPGGDGIDWGDDAVALQITVLEAGTQAPEGVARGPDALTLLEYTETRNQFLDELMELEIFLAQRAVELSEEADVLSVSQFQLAPAILQGQTKEKMVTMVSVLDNLIGKLTNLQLQHLFMILASPRYVDRVTEFLQQKLKQSQLLALKKELMVQKQQEALGEQAALEPKLDLLLEKSKELQKLIEADISKRQKIRPTGRWKATGRKQYLMVILAFFMFSTRSCGDWPCGLSGKNHSCSF</sequence>
<dbReference type="GO" id="GO:0005813">
    <property type="term" value="C:centrosome"/>
    <property type="evidence" value="ECO:0007669"/>
    <property type="project" value="Ensembl"/>
</dbReference>
<dbReference type="GO" id="GO:0045944">
    <property type="term" value="P:positive regulation of transcription by RNA polymerase II"/>
    <property type="evidence" value="ECO:0007669"/>
    <property type="project" value="Ensembl"/>
</dbReference>
<reference evidence="3" key="1">
    <citation type="submission" date="2025-08" db="UniProtKB">
        <authorList>
            <consortium name="Ensembl"/>
        </authorList>
    </citation>
    <scope>IDENTIFICATION</scope>
</reference>
<dbReference type="GO" id="GO:0005874">
    <property type="term" value="C:microtubule"/>
    <property type="evidence" value="ECO:0007669"/>
    <property type="project" value="Ensembl"/>
</dbReference>
<dbReference type="GO" id="GO:0140501">
    <property type="term" value="P:positive regulation of reticulophagy"/>
    <property type="evidence" value="ECO:0007669"/>
    <property type="project" value="Ensembl"/>
</dbReference>
<evidence type="ECO:0000256" key="1">
    <source>
        <dbReference type="ARBA" id="ARBA00007478"/>
    </source>
</evidence>
<reference evidence="3" key="2">
    <citation type="submission" date="2025-09" db="UniProtKB">
        <authorList>
            <consortium name="Ensembl"/>
        </authorList>
    </citation>
    <scope>IDENTIFICATION</scope>
</reference>
<dbReference type="GO" id="GO:0005730">
    <property type="term" value="C:nucleolus"/>
    <property type="evidence" value="ECO:0007669"/>
    <property type="project" value="Ensembl"/>
</dbReference>
<protein>
    <submittedName>
        <fullName evidence="3">CDK5 regulatory subunit associated protein 3</fullName>
    </submittedName>
</protein>
<dbReference type="Pfam" id="PF05600">
    <property type="entry name" value="CDK5RAP3"/>
    <property type="match status" value="1"/>
</dbReference>
<dbReference type="Ensembl" id="ENSMNET00000033344.1">
    <property type="protein sequence ID" value="ENSMNEP00000009173.1"/>
    <property type="gene ID" value="ENSMNEG00000029039.1"/>
</dbReference>
<dbReference type="GO" id="GO:0005789">
    <property type="term" value="C:endoplasmic reticulum membrane"/>
    <property type="evidence" value="ECO:0007669"/>
    <property type="project" value="Ensembl"/>
</dbReference>
<dbReference type="STRING" id="9545.ENSMNEP00000009173"/>
<dbReference type="GO" id="GO:0051019">
    <property type="term" value="F:mitogen-activated protein kinase binding"/>
    <property type="evidence" value="ECO:0007669"/>
    <property type="project" value="Ensembl"/>
</dbReference>
<dbReference type="GO" id="GO:0007095">
    <property type="term" value="P:mitotic G2 DNA damage checkpoint signaling"/>
    <property type="evidence" value="ECO:0007669"/>
    <property type="project" value="Ensembl"/>
</dbReference>
<evidence type="ECO:0000256" key="2">
    <source>
        <dbReference type="SAM" id="Coils"/>
    </source>
</evidence>
<dbReference type="Bgee" id="ENSMNEG00000029039">
    <property type="expression patterns" value="Expressed in pituitary gland and 12 other cell types or tissues"/>
</dbReference>
<dbReference type="InterPro" id="IPR008491">
    <property type="entry name" value="CDK5RAP3"/>
</dbReference>
<dbReference type="GO" id="GO:0051059">
    <property type="term" value="F:NF-kappaB binding"/>
    <property type="evidence" value="ECO:0007669"/>
    <property type="project" value="Ensembl"/>
</dbReference>
<dbReference type="GO" id="GO:0060318">
    <property type="term" value="P:definitive erythrocyte differentiation"/>
    <property type="evidence" value="ECO:0007669"/>
    <property type="project" value="Ensembl"/>
</dbReference>
<comment type="similarity">
    <text evidence="1">Belongs to the CDK5RAP3 family.</text>
</comment>
<dbReference type="GO" id="GO:0030332">
    <property type="term" value="F:cyclin binding"/>
    <property type="evidence" value="ECO:0007669"/>
    <property type="project" value="Ensembl"/>
</dbReference>
<organism evidence="3 4">
    <name type="scientific">Macaca nemestrina</name>
    <name type="common">Pig-tailed macaque</name>
    <dbReference type="NCBI Taxonomy" id="9545"/>
    <lineage>
        <taxon>Eukaryota</taxon>
        <taxon>Metazoa</taxon>
        <taxon>Chordata</taxon>
        <taxon>Craniata</taxon>
        <taxon>Vertebrata</taxon>
        <taxon>Euteleostomi</taxon>
        <taxon>Mammalia</taxon>
        <taxon>Eutheria</taxon>
        <taxon>Euarchontoglires</taxon>
        <taxon>Primates</taxon>
        <taxon>Haplorrhini</taxon>
        <taxon>Catarrhini</taxon>
        <taxon>Cercopithecidae</taxon>
        <taxon>Cercopithecinae</taxon>
        <taxon>Macaca</taxon>
    </lineage>
</organism>
<dbReference type="PANTHER" id="PTHR14894">
    <property type="entry name" value="CDK5 REGULATORY SUBUNIT-ASSOCIATED PROTEIN 3"/>
    <property type="match status" value="1"/>
</dbReference>
<dbReference type="GO" id="GO:0072344">
    <property type="term" value="P:rescue of stalled ribosome"/>
    <property type="evidence" value="ECO:0007669"/>
    <property type="project" value="Ensembl"/>
</dbReference>
<dbReference type="GO" id="GO:0032991">
    <property type="term" value="C:protein-containing complex"/>
    <property type="evidence" value="ECO:0007669"/>
    <property type="project" value="Ensembl"/>
</dbReference>
<dbReference type="GO" id="GO:1901798">
    <property type="term" value="P:positive regulation of signal transduction by p53 class mediator"/>
    <property type="evidence" value="ECO:0007669"/>
    <property type="project" value="Ensembl"/>
</dbReference>
<dbReference type="GO" id="GO:0030968">
    <property type="term" value="P:endoplasmic reticulum unfolded protein response"/>
    <property type="evidence" value="ECO:0007669"/>
    <property type="project" value="Ensembl"/>
</dbReference>
<evidence type="ECO:0000313" key="3">
    <source>
        <dbReference type="Ensembl" id="ENSMNEP00000009173.1"/>
    </source>
</evidence>
<dbReference type="Proteomes" id="UP000233120">
    <property type="component" value="Unassembled WGS sequence"/>
</dbReference>
<feature type="coiled-coil region" evidence="2">
    <location>
        <begin position="129"/>
        <end position="156"/>
    </location>
</feature>
<dbReference type="GO" id="GO:0001889">
    <property type="term" value="P:liver development"/>
    <property type="evidence" value="ECO:0007669"/>
    <property type="project" value="Ensembl"/>
</dbReference>
<name>A0A2K6BCL8_MACNE</name>
<proteinExistence type="inferred from homology"/>
<dbReference type="GO" id="GO:0042177">
    <property type="term" value="P:negative regulation of protein catabolic process"/>
    <property type="evidence" value="ECO:0007669"/>
    <property type="project" value="Ensembl"/>
</dbReference>
<dbReference type="GO" id="GO:0005829">
    <property type="term" value="C:cytosol"/>
    <property type="evidence" value="ECO:0007669"/>
    <property type="project" value="Ensembl"/>
</dbReference>
<keyword evidence="2" id="KW-0175">Coiled coil</keyword>
<dbReference type="PANTHER" id="PTHR14894:SF0">
    <property type="entry name" value="CDK5 REGULATORY SUBUNIT-ASSOCIATED PROTEIN 3"/>
    <property type="match status" value="1"/>
</dbReference>
<accession>A0A2K6BCL8</accession>
<gene>
    <name evidence="3" type="primary">CDK5RAP3</name>
</gene>
<dbReference type="GO" id="GO:0044389">
    <property type="term" value="F:ubiquitin-like protein ligase binding"/>
    <property type="evidence" value="ECO:0007669"/>
    <property type="project" value="Ensembl"/>
</dbReference>
<keyword evidence="4" id="KW-1185">Reference proteome</keyword>
<dbReference type="GO" id="GO:0031398">
    <property type="term" value="P:positive regulation of protein ubiquitination"/>
    <property type="evidence" value="ECO:0007669"/>
    <property type="project" value="Ensembl"/>
</dbReference>
<dbReference type="AlphaFoldDB" id="A0A2K6BCL8"/>
<evidence type="ECO:0000313" key="4">
    <source>
        <dbReference type="Proteomes" id="UP000233120"/>
    </source>
</evidence>
<dbReference type="GO" id="GO:0030262">
    <property type="term" value="P:apoptotic nuclear changes"/>
    <property type="evidence" value="ECO:0007669"/>
    <property type="project" value="Ensembl"/>
</dbReference>
<dbReference type="GO" id="GO:1990756">
    <property type="term" value="F:ubiquitin-like ligase-substrate adaptor activity"/>
    <property type="evidence" value="ECO:0007669"/>
    <property type="project" value="Ensembl"/>
</dbReference>
<dbReference type="GeneTree" id="ENSGT00390000000713"/>
<dbReference type="GO" id="GO:0008283">
    <property type="term" value="P:cell population proliferation"/>
    <property type="evidence" value="ECO:0007669"/>
    <property type="project" value="Ensembl"/>
</dbReference>
<dbReference type="GO" id="GO:0097371">
    <property type="term" value="F:MDM2/MDM4 family protein binding"/>
    <property type="evidence" value="ECO:0007669"/>
    <property type="project" value="Ensembl"/>
</dbReference>